<reference evidence="3" key="1">
    <citation type="submission" date="2018-06" db="EMBL/GenBank/DDBJ databases">
        <authorList>
            <person name="Zhirakovskaya E."/>
        </authorList>
    </citation>
    <scope>NUCLEOTIDE SEQUENCE</scope>
</reference>
<evidence type="ECO:0008006" key="4">
    <source>
        <dbReference type="Google" id="ProtNLM"/>
    </source>
</evidence>
<protein>
    <recommendedName>
        <fullName evidence="4">Pilus assembly protein</fullName>
    </recommendedName>
</protein>
<gene>
    <name evidence="3" type="ORF">MNBD_GAMMA23-665</name>
</gene>
<dbReference type="AlphaFoldDB" id="A0A3B0ZPP2"/>
<name>A0A3B0ZPP2_9ZZZZ</name>
<organism evidence="3">
    <name type="scientific">hydrothermal vent metagenome</name>
    <dbReference type="NCBI Taxonomy" id="652676"/>
    <lineage>
        <taxon>unclassified sequences</taxon>
        <taxon>metagenomes</taxon>
        <taxon>ecological metagenomes</taxon>
    </lineage>
</organism>
<keyword evidence="2" id="KW-0812">Transmembrane</keyword>
<evidence type="ECO:0000256" key="2">
    <source>
        <dbReference type="SAM" id="Phobius"/>
    </source>
</evidence>
<evidence type="ECO:0000313" key="3">
    <source>
        <dbReference type="EMBL" id="VAW93641.1"/>
    </source>
</evidence>
<keyword evidence="2" id="KW-1133">Transmembrane helix</keyword>
<accession>A0A3B0ZPP2</accession>
<sequence>MIKGRLKNKSRLKQLGQGMTEYIIIVALIAIAAIAVYSLFGKTVKNQVSGMALELSGADGKTAQTAAKTAAESAAGKASGDKGGLGDYTGQNK</sequence>
<evidence type="ECO:0000256" key="1">
    <source>
        <dbReference type="SAM" id="MobiDB-lite"/>
    </source>
</evidence>
<feature type="transmembrane region" description="Helical" evidence="2">
    <location>
        <begin position="21"/>
        <end position="40"/>
    </location>
</feature>
<feature type="region of interest" description="Disordered" evidence="1">
    <location>
        <begin position="71"/>
        <end position="93"/>
    </location>
</feature>
<dbReference type="EMBL" id="UOFT01000034">
    <property type="protein sequence ID" value="VAW93641.1"/>
    <property type="molecule type" value="Genomic_DNA"/>
</dbReference>
<keyword evidence="2" id="KW-0472">Membrane</keyword>
<proteinExistence type="predicted"/>